<gene>
    <name evidence="5" type="ORF">P7D78_11850</name>
</gene>
<dbReference type="RefSeq" id="WP_010744816.1">
    <property type="nucleotide sequence ID" value="NZ_BAAAXM010000038.1"/>
</dbReference>
<accession>A0AAW8SVE3</accession>
<evidence type="ECO:0000256" key="2">
    <source>
        <dbReference type="ARBA" id="ARBA00023002"/>
    </source>
</evidence>
<reference evidence="5" key="1">
    <citation type="submission" date="2023-03" db="EMBL/GenBank/DDBJ databases">
        <authorList>
            <person name="Shen W."/>
            <person name="Cai J."/>
        </authorList>
    </citation>
    <scope>NUCLEOTIDE SEQUENCE</scope>
    <source>
        <strain evidence="5">B646-2</strain>
    </source>
</reference>
<evidence type="ECO:0000313" key="5">
    <source>
        <dbReference type="EMBL" id="MDT2538828.1"/>
    </source>
</evidence>
<dbReference type="Gene3D" id="3.40.50.720">
    <property type="entry name" value="NAD(P)-binding Rossmann-like Domain"/>
    <property type="match status" value="1"/>
</dbReference>
<organism evidence="5 6">
    <name type="scientific">Enterococcus raffinosus</name>
    <dbReference type="NCBI Taxonomy" id="71452"/>
    <lineage>
        <taxon>Bacteria</taxon>
        <taxon>Bacillati</taxon>
        <taxon>Bacillota</taxon>
        <taxon>Bacilli</taxon>
        <taxon>Lactobacillales</taxon>
        <taxon>Enterococcaceae</taxon>
        <taxon>Enterococcus</taxon>
    </lineage>
</organism>
<name>A0AAW8SVE3_9ENTE</name>
<dbReference type="GO" id="GO:0016491">
    <property type="term" value="F:oxidoreductase activity"/>
    <property type="evidence" value="ECO:0007669"/>
    <property type="project" value="UniProtKB-KW"/>
</dbReference>
<evidence type="ECO:0000256" key="1">
    <source>
        <dbReference type="ARBA" id="ARBA00010928"/>
    </source>
</evidence>
<dbReference type="Proteomes" id="UP001249240">
    <property type="component" value="Unassembled WGS sequence"/>
</dbReference>
<dbReference type="EMBL" id="JARPXM010000011">
    <property type="protein sequence ID" value="MDT2538828.1"/>
    <property type="molecule type" value="Genomic_DNA"/>
</dbReference>
<dbReference type="Gene3D" id="3.30.360.10">
    <property type="entry name" value="Dihydrodipicolinate Reductase, domain 2"/>
    <property type="match status" value="1"/>
</dbReference>
<dbReference type="PANTHER" id="PTHR42840:SF3">
    <property type="entry name" value="BINDING ROSSMANN FOLD OXIDOREDUCTASE, PUTATIVE (AFU_ORTHOLOGUE AFUA_2G10240)-RELATED"/>
    <property type="match status" value="1"/>
</dbReference>
<protein>
    <submittedName>
        <fullName evidence="5">Gfo/Idh/MocA family oxidoreductase</fullName>
    </submittedName>
</protein>
<proteinExistence type="inferred from homology"/>
<dbReference type="InterPro" id="IPR004104">
    <property type="entry name" value="Gfo/Idh/MocA-like_OxRdtase_C"/>
</dbReference>
<evidence type="ECO:0000259" key="4">
    <source>
        <dbReference type="Pfam" id="PF02894"/>
    </source>
</evidence>
<dbReference type="GO" id="GO:0000166">
    <property type="term" value="F:nucleotide binding"/>
    <property type="evidence" value="ECO:0007669"/>
    <property type="project" value="InterPro"/>
</dbReference>
<dbReference type="SUPFAM" id="SSF55347">
    <property type="entry name" value="Glyceraldehyde-3-phosphate dehydrogenase-like, C-terminal domain"/>
    <property type="match status" value="1"/>
</dbReference>
<sequence length="391" mass="43848">MKKVCIAIIGAGFAGNFHTNSYSKVSGVELKIKYVYDNDRAKAQELCDKWPIIEQVADTYEEILADPEVEAIDIITPPVTHVPLAYQAVAANKHVICEKPLTGYFGEEGDEQPIGLKVPKEKMYQRVLSEIEEFKTKFEASDRLFMYAENYVYSPNILHSAKILEEKKSRIMYMKGEESIRSSTSPASAYWKLAGGGSLIRLGSHPIGGMLFLKQVEAKAHEEEIKIQSVTAETGRLAPNLNPHDKRYFPANSVDTEDFASVVITFSDGTKAISISNDNTLGGVKNYVEVYTNDSALINNITPADNLSTYFLDEDGLEDVYISEMLTEKTGWNKVFVAEEVLRGYLNQFQDFVEAIAYNRQPLSDLDLAYDTIKVIYAAYQSAEEGRRIDF</sequence>
<dbReference type="SUPFAM" id="SSF51735">
    <property type="entry name" value="NAD(P)-binding Rossmann-fold domains"/>
    <property type="match status" value="1"/>
</dbReference>
<dbReference type="Pfam" id="PF01408">
    <property type="entry name" value="GFO_IDH_MocA"/>
    <property type="match status" value="1"/>
</dbReference>
<dbReference type="Pfam" id="PF02894">
    <property type="entry name" value="GFO_IDH_MocA_C"/>
    <property type="match status" value="1"/>
</dbReference>
<comment type="similarity">
    <text evidence="1">Belongs to the Gfo/Idh/MocA family.</text>
</comment>
<dbReference type="PANTHER" id="PTHR42840">
    <property type="entry name" value="NAD(P)-BINDING ROSSMANN-FOLD SUPERFAMILY PROTEIN-RELATED"/>
    <property type="match status" value="1"/>
</dbReference>
<feature type="domain" description="Gfo/Idh/MocA-like oxidoreductase C-terminal" evidence="4">
    <location>
        <begin position="171"/>
        <end position="390"/>
    </location>
</feature>
<dbReference type="AlphaFoldDB" id="A0AAW8SVE3"/>
<comment type="caution">
    <text evidence="5">The sequence shown here is derived from an EMBL/GenBank/DDBJ whole genome shotgun (WGS) entry which is preliminary data.</text>
</comment>
<keyword evidence="2" id="KW-0560">Oxidoreductase</keyword>
<evidence type="ECO:0000313" key="6">
    <source>
        <dbReference type="Proteomes" id="UP001249240"/>
    </source>
</evidence>
<evidence type="ECO:0000259" key="3">
    <source>
        <dbReference type="Pfam" id="PF01408"/>
    </source>
</evidence>
<feature type="domain" description="Gfo/Idh/MocA-like oxidoreductase N-terminal" evidence="3">
    <location>
        <begin position="6"/>
        <end position="102"/>
    </location>
</feature>
<dbReference type="InterPro" id="IPR000683">
    <property type="entry name" value="Gfo/Idh/MocA-like_OxRdtase_N"/>
</dbReference>
<dbReference type="InterPro" id="IPR036291">
    <property type="entry name" value="NAD(P)-bd_dom_sf"/>
</dbReference>